<accession>A0A8X7BV43</accession>
<protein>
    <submittedName>
        <fullName evidence="1">Uncharacterized protein</fullName>
    </submittedName>
</protein>
<evidence type="ECO:0000313" key="2">
    <source>
        <dbReference type="Proteomes" id="UP000886998"/>
    </source>
</evidence>
<proteinExistence type="predicted"/>
<gene>
    <name evidence="1" type="ORF">TNIN_13171</name>
</gene>
<dbReference type="Proteomes" id="UP000886998">
    <property type="component" value="Unassembled WGS sequence"/>
</dbReference>
<reference evidence="1" key="1">
    <citation type="submission" date="2020-08" db="EMBL/GenBank/DDBJ databases">
        <title>Multicomponent nature underlies the extraordinary mechanical properties of spider dragline silk.</title>
        <authorList>
            <person name="Kono N."/>
            <person name="Nakamura H."/>
            <person name="Mori M."/>
            <person name="Yoshida Y."/>
            <person name="Ohtoshi R."/>
            <person name="Malay A.D."/>
            <person name="Moran D.A.P."/>
            <person name="Tomita M."/>
            <person name="Numata K."/>
            <person name="Arakawa K."/>
        </authorList>
    </citation>
    <scope>NUCLEOTIDE SEQUENCE</scope>
</reference>
<sequence>MICKGGMGKRCPPCLEYRCTFRAFVGILVLRRLRAFVVGLRETPLTETYVGTLESRDEEKKWSCRVGRCLGLLKFFCIDKIGFNRKGYLTECPFQFKD</sequence>
<organism evidence="1 2">
    <name type="scientific">Trichonephila inaurata madagascariensis</name>
    <dbReference type="NCBI Taxonomy" id="2747483"/>
    <lineage>
        <taxon>Eukaryota</taxon>
        <taxon>Metazoa</taxon>
        <taxon>Ecdysozoa</taxon>
        <taxon>Arthropoda</taxon>
        <taxon>Chelicerata</taxon>
        <taxon>Arachnida</taxon>
        <taxon>Araneae</taxon>
        <taxon>Araneomorphae</taxon>
        <taxon>Entelegynae</taxon>
        <taxon>Araneoidea</taxon>
        <taxon>Nephilidae</taxon>
        <taxon>Trichonephila</taxon>
        <taxon>Trichonephila inaurata</taxon>
    </lineage>
</organism>
<name>A0A8X7BV43_9ARAC</name>
<keyword evidence="2" id="KW-1185">Reference proteome</keyword>
<dbReference type="AlphaFoldDB" id="A0A8X7BV43"/>
<comment type="caution">
    <text evidence="1">The sequence shown here is derived from an EMBL/GenBank/DDBJ whole genome shotgun (WGS) entry which is preliminary data.</text>
</comment>
<evidence type="ECO:0000313" key="1">
    <source>
        <dbReference type="EMBL" id="GFY45030.1"/>
    </source>
</evidence>
<dbReference type="EMBL" id="BMAV01004545">
    <property type="protein sequence ID" value="GFY45030.1"/>
    <property type="molecule type" value="Genomic_DNA"/>
</dbReference>